<dbReference type="NCBIfam" id="NF045670">
    <property type="entry name" value="quin_L_LdhH"/>
    <property type="match status" value="1"/>
</dbReference>
<dbReference type="HOGENOM" id="CLU_023081_5_0_9"/>
<dbReference type="PANTHER" id="PTHR47153">
    <property type="entry name" value="LACTATE UTILIZATION PROTEIN B"/>
    <property type="match status" value="1"/>
</dbReference>
<feature type="domain" description="4Fe-4S ferredoxin-type" evidence="8">
    <location>
        <begin position="304"/>
        <end position="332"/>
    </location>
</feature>
<dbReference type="eggNOG" id="COG0247">
    <property type="taxonomic scope" value="Bacteria"/>
</dbReference>
<evidence type="ECO:0000313" key="9">
    <source>
        <dbReference type="EMBL" id="AEF95160.1"/>
    </source>
</evidence>
<dbReference type="InterPro" id="IPR004452">
    <property type="entry name" value="LutB/LldF"/>
</dbReference>
<keyword evidence="10" id="KW-1185">Reference proteome</keyword>
<dbReference type="InterPro" id="IPR024185">
    <property type="entry name" value="FTHF_cligase-like_sf"/>
</dbReference>
<dbReference type="EMBL" id="CP002736">
    <property type="protein sequence ID" value="AEF95160.1"/>
    <property type="molecule type" value="Genomic_DNA"/>
</dbReference>
<evidence type="ECO:0000256" key="2">
    <source>
        <dbReference type="ARBA" id="ARBA00022485"/>
    </source>
</evidence>
<dbReference type="GO" id="GO:0051539">
    <property type="term" value="F:4 iron, 4 sulfur cluster binding"/>
    <property type="evidence" value="ECO:0007669"/>
    <property type="project" value="UniProtKB-KW"/>
</dbReference>
<evidence type="ECO:0000313" key="10">
    <source>
        <dbReference type="Proteomes" id="UP000009226"/>
    </source>
</evidence>
<evidence type="ECO:0000256" key="1">
    <source>
        <dbReference type="ARBA" id="ARBA00022448"/>
    </source>
</evidence>
<name>F6B3C9_DESCC</name>
<keyword evidence="3" id="KW-0479">Metal-binding</keyword>
<evidence type="ECO:0000256" key="4">
    <source>
        <dbReference type="ARBA" id="ARBA00022737"/>
    </source>
</evidence>
<dbReference type="InterPro" id="IPR037171">
    <property type="entry name" value="NagB/RpiA_transferase-like"/>
</dbReference>
<dbReference type="Pfam" id="PF02754">
    <property type="entry name" value="CCG"/>
    <property type="match status" value="2"/>
</dbReference>
<dbReference type="GO" id="GO:0016491">
    <property type="term" value="F:oxidoreductase activity"/>
    <property type="evidence" value="ECO:0007669"/>
    <property type="project" value="UniProtKB-ARBA"/>
</dbReference>
<dbReference type="InterPro" id="IPR054704">
    <property type="entry name" value="Quin_L_LdhH-like"/>
</dbReference>
<dbReference type="GO" id="GO:0006089">
    <property type="term" value="P:lactate metabolic process"/>
    <property type="evidence" value="ECO:0007669"/>
    <property type="project" value="InterPro"/>
</dbReference>
<sequence length="715" mass="78627">MAIAKLKQDINSALNNDNLTGALGRFGEAYLPAREKAYEGKDFAAIREQIKEIKSYAADHMEELAEQFAKQAEKNGAKVFRAKTAAEAKEYIAKVVKEHNAKTVIKSKSMASEEIHLNDYLLKNTGVDEVAETDLGEWIIQLCGQRPSHMVMPAIHMTRDEVAEIFSKETNQNLDPDIAKLVKVARENLRQKFLRAGIGISGANIAVAETGTIVMCTNEGNGRLTTTVPPVHIILVGLEKLVPKFKDVGPILEALPRSATGQKITSYVTMISGPTPAIDLDGNIIEQKELHIVLMDNGRTAMRDDPMFKQALQCIRCASCLNVCPVFQKVGGHVYGHVYTGGIGTILTAFLNSFEKAGELQNLCLRCERCKTYCPGKIDLPALIAELRRRTVEKNGLPMGQKLILEKVLTNRKLFHSLLRTASVAQKPFVKGNVIRHLPLFFSGLTEGRSLPAIAAKPLRDKVGHYVPKSKPKAKVGYYAGCLGDFVYPEQGEAAYKVLGKMGMEIVFPLEQTCCGIPATQMGAPEVAVKLAKQNIEAFEKEGLDYIVSLCPTCVEVLKHHYVDYLKNDPAWKERAEKFAAKVVDFPTFVAKHGKDLKFKKLFTKATYHDSCHMKRTLNVWKEPRELLNKAGVKLVEMKGCDECCGFGGSYSIKMPEISKAILDKKLVNAEAAGADVLALDCPGCKMQIAGGLDAKGSKLPVKHTVELLAEALDD</sequence>
<keyword evidence="1" id="KW-0813">Transport</keyword>
<evidence type="ECO:0000256" key="6">
    <source>
        <dbReference type="ARBA" id="ARBA00023004"/>
    </source>
</evidence>
<dbReference type="KEGG" id="dca:Desca_2325"/>
<dbReference type="InterPro" id="IPR009051">
    <property type="entry name" value="Helical_ferredxn"/>
</dbReference>
<dbReference type="InterPro" id="IPR017896">
    <property type="entry name" value="4Fe4S_Fe-S-bd"/>
</dbReference>
<dbReference type="InterPro" id="IPR017900">
    <property type="entry name" value="4Fe4S_Fe_S_CS"/>
</dbReference>
<dbReference type="GO" id="GO:0046872">
    <property type="term" value="F:metal ion binding"/>
    <property type="evidence" value="ECO:0007669"/>
    <property type="project" value="UniProtKB-KW"/>
</dbReference>
<dbReference type="Gene3D" id="3.40.50.10420">
    <property type="entry name" value="NagB/RpiA/CoA transferase-like"/>
    <property type="match status" value="1"/>
</dbReference>
<accession>F6B3C9</accession>
<reference evidence="9" key="1">
    <citation type="submission" date="2011-05" db="EMBL/GenBank/DDBJ databases">
        <title>Complete sequence of Desulfotomaculum carboxydivorans CO-1-SRB.</title>
        <authorList>
            <consortium name="US DOE Joint Genome Institute"/>
            <person name="Lucas S."/>
            <person name="Han J."/>
            <person name="Lapidus A."/>
            <person name="Cheng J.-F."/>
            <person name="Goodwin L."/>
            <person name="Pitluck S."/>
            <person name="Peters L."/>
            <person name="Mikhailova N."/>
            <person name="Lu M."/>
            <person name="Han C."/>
            <person name="Tapia R."/>
            <person name="Land M."/>
            <person name="Hauser L."/>
            <person name="Kyrpides N."/>
            <person name="Ivanova N."/>
            <person name="Pagani I."/>
            <person name="Stams A."/>
            <person name="Plugge C."/>
            <person name="Muyzer G."/>
            <person name="Kuever J."/>
            <person name="Parshina S."/>
            <person name="Ivanova A."/>
            <person name="Nazina T."/>
            <person name="Woyke T."/>
        </authorList>
    </citation>
    <scope>NUCLEOTIDE SEQUENCE [LARGE SCALE GENOMIC DNA]</scope>
    <source>
        <strain evidence="9">CO-1-SRB</strain>
    </source>
</reference>
<keyword evidence="6" id="KW-0408">Iron</keyword>
<evidence type="ECO:0000256" key="5">
    <source>
        <dbReference type="ARBA" id="ARBA00022982"/>
    </source>
</evidence>
<dbReference type="RefSeq" id="WP_013810683.1">
    <property type="nucleotide sequence ID" value="NC_015565.1"/>
</dbReference>
<dbReference type="InterPro" id="IPR004017">
    <property type="entry name" value="Cys_rich_dom"/>
</dbReference>
<keyword evidence="2" id="KW-0004">4Fe-4S</keyword>
<gene>
    <name evidence="9" type="ordered locus">Desca_2325</name>
</gene>
<keyword evidence="5" id="KW-0249">Electron transport</keyword>
<dbReference type="PROSITE" id="PS51379">
    <property type="entry name" value="4FE4S_FER_2"/>
    <property type="match status" value="1"/>
</dbReference>
<dbReference type="PANTHER" id="PTHR47153:SF2">
    <property type="entry name" value="LACTATE UTILIZATION PROTEIN B"/>
    <property type="match status" value="1"/>
</dbReference>
<proteinExistence type="predicted"/>
<evidence type="ECO:0000259" key="8">
    <source>
        <dbReference type="PROSITE" id="PS51379"/>
    </source>
</evidence>
<evidence type="ECO:0000256" key="3">
    <source>
        <dbReference type="ARBA" id="ARBA00022723"/>
    </source>
</evidence>
<dbReference type="AlphaFoldDB" id="F6B3C9"/>
<keyword evidence="7" id="KW-0411">Iron-sulfur</keyword>
<protein>
    <submittedName>
        <fullName evidence="9">Lactate utilization protein B/C</fullName>
    </submittedName>
</protein>
<dbReference type="Pfam" id="PF13183">
    <property type="entry name" value="Fer4_8"/>
    <property type="match status" value="1"/>
</dbReference>
<dbReference type="Pfam" id="PF02589">
    <property type="entry name" value="LUD_dom"/>
    <property type="match status" value="1"/>
</dbReference>
<evidence type="ECO:0000256" key="7">
    <source>
        <dbReference type="ARBA" id="ARBA00023014"/>
    </source>
</evidence>
<organism evidence="9 10">
    <name type="scientific">Desulfotomaculum nigrificans (strain DSM 14880 / VKM B-2319 / CO-1-SRB)</name>
    <name type="common">Desulfotomaculum carboxydivorans</name>
    <dbReference type="NCBI Taxonomy" id="868595"/>
    <lineage>
        <taxon>Bacteria</taxon>
        <taxon>Bacillati</taxon>
        <taxon>Bacillota</taxon>
        <taxon>Clostridia</taxon>
        <taxon>Eubacteriales</taxon>
        <taxon>Desulfotomaculaceae</taxon>
        <taxon>Desulfotomaculum</taxon>
    </lineage>
</organism>
<dbReference type="Proteomes" id="UP000009226">
    <property type="component" value="Chromosome"/>
</dbReference>
<dbReference type="Gene3D" id="1.10.1060.10">
    <property type="entry name" value="Alpha-helical ferredoxin"/>
    <property type="match status" value="1"/>
</dbReference>
<dbReference type="eggNOG" id="COG1139">
    <property type="taxonomic scope" value="Bacteria"/>
</dbReference>
<dbReference type="InterPro" id="IPR003741">
    <property type="entry name" value="LUD_dom"/>
</dbReference>
<dbReference type="PROSITE" id="PS00198">
    <property type="entry name" value="4FE4S_FER_1"/>
    <property type="match status" value="1"/>
</dbReference>
<keyword evidence="4" id="KW-0677">Repeat</keyword>
<dbReference type="STRING" id="868595.Desca_2325"/>
<dbReference type="SUPFAM" id="SSF46548">
    <property type="entry name" value="alpha-helical ferredoxin"/>
    <property type="match status" value="1"/>
</dbReference>
<dbReference type="SUPFAM" id="SSF100950">
    <property type="entry name" value="NagB/RpiA/CoA transferase-like"/>
    <property type="match status" value="1"/>
</dbReference>